<dbReference type="Gene3D" id="3.30.2140.20">
    <property type="match status" value="1"/>
</dbReference>
<accession>A0A8J4UNJ8</accession>
<comment type="caution">
    <text evidence="1">The sequence shown here is derived from an EMBL/GenBank/DDBJ whole genome shotgun (WGS) entry which is preliminary data.</text>
</comment>
<evidence type="ECO:0000313" key="2">
    <source>
        <dbReference type="Proteomes" id="UP000695562"/>
    </source>
</evidence>
<name>A0A8J4UNJ8_9MYCE</name>
<gene>
    <name evidence="1" type="ORF">CYY_010587</name>
</gene>
<proteinExistence type="predicted"/>
<dbReference type="AlphaFoldDB" id="A0A8J4UNJ8"/>
<evidence type="ECO:0000313" key="1">
    <source>
        <dbReference type="EMBL" id="KAF2068086.1"/>
    </source>
</evidence>
<organism evidence="1 2">
    <name type="scientific">Polysphondylium violaceum</name>
    <dbReference type="NCBI Taxonomy" id="133409"/>
    <lineage>
        <taxon>Eukaryota</taxon>
        <taxon>Amoebozoa</taxon>
        <taxon>Evosea</taxon>
        <taxon>Eumycetozoa</taxon>
        <taxon>Dictyostelia</taxon>
        <taxon>Dictyosteliales</taxon>
        <taxon>Dictyosteliaceae</taxon>
        <taxon>Polysphondylium</taxon>
    </lineage>
</organism>
<dbReference type="InterPro" id="IPR038765">
    <property type="entry name" value="Papain-like_cys_pep_sf"/>
</dbReference>
<protein>
    <submittedName>
        <fullName evidence="1">Uncharacterized protein</fullName>
    </submittedName>
</protein>
<dbReference type="SUPFAM" id="SSF54001">
    <property type="entry name" value="Cysteine proteinases"/>
    <property type="match status" value="1"/>
</dbReference>
<reference evidence="1" key="1">
    <citation type="submission" date="2020-01" db="EMBL/GenBank/DDBJ databases">
        <title>Development of genomics and gene disruption for Polysphondylium violaceum indicates a role for the polyketide synthase stlB in stalk morphogenesis.</title>
        <authorList>
            <person name="Narita B."/>
            <person name="Kawabe Y."/>
            <person name="Kin K."/>
            <person name="Saito T."/>
            <person name="Gibbs R."/>
            <person name="Kuspa A."/>
            <person name="Muzny D."/>
            <person name="Queller D."/>
            <person name="Richards S."/>
            <person name="Strassman J."/>
            <person name="Sucgang R."/>
            <person name="Worley K."/>
            <person name="Schaap P."/>
        </authorList>
    </citation>
    <scope>NUCLEOTIDE SEQUENCE</scope>
    <source>
        <strain evidence="1">QSvi11</strain>
    </source>
</reference>
<dbReference type="Proteomes" id="UP000695562">
    <property type="component" value="Unassembled WGS sequence"/>
</dbReference>
<sequence>KHYIVDIGAGVSSTLQPLLVDGKGDDVNNVVGMGGVLCRSRKNDIDNDDTYLFECKFTPESDWACYHFKLSPTTYKEINQSQYDVANDNVKFLFNRRPLVYRIAYDGDDKQNIQGCVTLTAASYTETKKDKLKKTVADTKEFNYYLSNFLHYNGTFDIKPSFTAPVTEGDDFAQFF</sequence>
<feature type="non-terminal residue" evidence="1">
    <location>
        <position position="1"/>
    </location>
</feature>
<dbReference type="EMBL" id="AJWJ01001219">
    <property type="protein sequence ID" value="KAF2068086.1"/>
    <property type="molecule type" value="Genomic_DNA"/>
</dbReference>
<dbReference type="InterPro" id="IPR053710">
    <property type="entry name" value="Arylamine_NAT_domain_sf"/>
</dbReference>
<keyword evidence="2" id="KW-1185">Reference proteome</keyword>